<dbReference type="Proteomes" id="UP000316726">
    <property type="component" value="Chromosome 14"/>
</dbReference>
<evidence type="ECO:0008006" key="3">
    <source>
        <dbReference type="Google" id="ProtNLM"/>
    </source>
</evidence>
<reference evidence="1 2" key="1">
    <citation type="submission" date="2018-07" db="EMBL/GenBank/DDBJ databases">
        <title>The complete nuclear genome of the prasinophyte Chloropicon primus (CCMP1205).</title>
        <authorList>
            <person name="Pombert J.-F."/>
            <person name="Otis C."/>
            <person name="Turmel M."/>
            <person name="Lemieux C."/>
        </authorList>
    </citation>
    <scope>NUCLEOTIDE SEQUENCE [LARGE SCALE GENOMIC DNA]</scope>
    <source>
        <strain evidence="1 2">CCMP1205</strain>
    </source>
</reference>
<evidence type="ECO:0000313" key="1">
    <source>
        <dbReference type="EMBL" id="QDZ24767.1"/>
    </source>
</evidence>
<dbReference type="EMBL" id="CP031047">
    <property type="protein sequence ID" value="QDZ24767.1"/>
    <property type="molecule type" value="Genomic_DNA"/>
</dbReference>
<evidence type="ECO:0000313" key="2">
    <source>
        <dbReference type="Proteomes" id="UP000316726"/>
    </source>
</evidence>
<dbReference type="InterPro" id="IPR029058">
    <property type="entry name" value="AB_hydrolase_fold"/>
</dbReference>
<protein>
    <recommendedName>
        <fullName evidence="3">Chlorophyllase</fullName>
    </recommendedName>
</protein>
<name>A0A5B8MWF8_9CHLO</name>
<proteinExistence type="predicted"/>
<dbReference type="SUPFAM" id="SSF53474">
    <property type="entry name" value="alpha/beta-Hydrolases"/>
    <property type="match status" value="1"/>
</dbReference>
<dbReference type="Gene3D" id="3.40.50.1820">
    <property type="entry name" value="alpha/beta hydrolase"/>
    <property type="match status" value="1"/>
</dbReference>
<dbReference type="AlphaFoldDB" id="A0A5B8MWF8"/>
<accession>A0A5B8MWF8</accession>
<organism evidence="1 2">
    <name type="scientific">Chloropicon primus</name>
    <dbReference type="NCBI Taxonomy" id="1764295"/>
    <lineage>
        <taxon>Eukaryota</taxon>
        <taxon>Viridiplantae</taxon>
        <taxon>Chlorophyta</taxon>
        <taxon>Chloropicophyceae</taxon>
        <taxon>Chloropicales</taxon>
        <taxon>Chloropicaceae</taxon>
        <taxon>Chloropicon</taxon>
    </lineage>
</organism>
<keyword evidence="2" id="KW-1185">Reference proteome</keyword>
<dbReference type="OrthoDB" id="568099at2759"/>
<gene>
    <name evidence="1" type="ORF">A3770_14p72850</name>
</gene>
<sequence>MGATSSRARAASTSTSTEASPKAFFEDLRITIDEQDVPVSVWWPANGSEGACVTAGPYSHKISLAKITSVLFRLGRKLPTFLDKELGLEPGKGICAGDSGSVAGLESRSSLKAVILCHGYLGSRFDLVDLAEGLAKSGFVVAAPEFAESLSCSETLPKASQDGIGIGAARDDILREVQAQVLSDRFGIKEKSSISLVGHSAGAGTAVLTRGRFGARVAIAGFRKQQEDAVLDPLLVIASEGDNVIGIEGINASVASVGFAVPQFDSPRSLSASMAGDSEAPRTAFLKYAGPASPCHISFLSSRTNEAMVQVLAPLLPVARLLGVPLLDFDVYEQTRDSSAISKDLIPAVTSWLLEQMAT</sequence>